<proteinExistence type="predicted"/>
<protein>
    <submittedName>
        <fullName evidence="2">Uncharacterized protein</fullName>
    </submittedName>
</protein>
<evidence type="ECO:0000313" key="2">
    <source>
        <dbReference type="EMBL" id="OWM91490.1"/>
    </source>
</evidence>
<organism evidence="2 3">
    <name type="scientific">Punica granatum</name>
    <name type="common">Pomegranate</name>
    <dbReference type="NCBI Taxonomy" id="22663"/>
    <lineage>
        <taxon>Eukaryota</taxon>
        <taxon>Viridiplantae</taxon>
        <taxon>Streptophyta</taxon>
        <taxon>Embryophyta</taxon>
        <taxon>Tracheophyta</taxon>
        <taxon>Spermatophyta</taxon>
        <taxon>Magnoliopsida</taxon>
        <taxon>eudicotyledons</taxon>
        <taxon>Gunneridae</taxon>
        <taxon>Pentapetalae</taxon>
        <taxon>rosids</taxon>
        <taxon>malvids</taxon>
        <taxon>Myrtales</taxon>
        <taxon>Lythraceae</taxon>
        <taxon>Punica</taxon>
    </lineage>
</organism>
<dbReference type="EMBL" id="MTKT01000281">
    <property type="protein sequence ID" value="OWM91490.1"/>
    <property type="molecule type" value="Genomic_DNA"/>
</dbReference>
<sequence>MGRAFGLDLRKNELGRGPLAKGGRDRGAVAATVLRAAVLAPGRRDEGRNGRGRWLSAPLGLRGVRSGLRRDRNGRNRGEKSRFPARAPEISDLQIPRNESQFFDFSQWVLFLPIRIPFLFI</sequence>
<evidence type="ECO:0000313" key="3">
    <source>
        <dbReference type="Proteomes" id="UP000197138"/>
    </source>
</evidence>
<evidence type="ECO:0000256" key="1">
    <source>
        <dbReference type="SAM" id="MobiDB-lite"/>
    </source>
</evidence>
<feature type="compositionally biased region" description="Basic and acidic residues" evidence="1">
    <location>
        <begin position="68"/>
        <end position="82"/>
    </location>
</feature>
<name>A0A218Y346_PUNGR</name>
<reference evidence="3" key="1">
    <citation type="journal article" date="2017" name="Plant J.">
        <title>The pomegranate (Punica granatum L.) genome and the genomics of punicalagin biosynthesis.</title>
        <authorList>
            <person name="Qin G."/>
            <person name="Xu C."/>
            <person name="Ming R."/>
            <person name="Tang H."/>
            <person name="Guyot R."/>
            <person name="Kramer E.M."/>
            <person name="Hu Y."/>
            <person name="Yi X."/>
            <person name="Qi Y."/>
            <person name="Xu X."/>
            <person name="Gao Z."/>
            <person name="Pan H."/>
            <person name="Jian J."/>
            <person name="Tian Y."/>
            <person name="Yue Z."/>
            <person name="Xu Y."/>
        </authorList>
    </citation>
    <scope>NUCLEOTIDE SEQUENCE [LARGE SCALE GENOMIC DNA]</scope>
    <source>
        <strain evidence="3">cv. Dabenzi</strain>
    </source>
</reference>
<dbReference type="Proteomes" id="UP000197138">
    <property type="component" value="Unassembled WGS sequence"/>
</dbReference>
<gene>
    <name evidence="2" type="ORF">CDL15_Pgr017408</name>
</gene>
<feature type="region of interest" description="Disordered" evidence="1">
    <location>
        <begin position="66"/>
        <end position="85"/>
    </location>
</feature>
<comment type="caution">
    <text evidence="2">The sequence shown here is derived from an EMBL/GenBank/DDBJ whole genome shotgun (WGS) entry which is preliminary data.</text>
</comment>
<dbReference type="AlphaFoldDB" id="A0A218Y346"/>
<accession>A0A218Y346</accession>